<evidence type="ECO:0000313" key="3">
    <source>
        <dbReference type="Proteomes" id="UP001139263"/>
    </source>
</evidence>
<evidence type="ECO:0000313" key="2">
    <source>
        <dbReference type="EMBL" id="MCI0184969.1"/>
    </source>
</evidence>
<sequence>MDIFQIEEREFEDLMSFTRGQGRWSVGEEVFYNQFTTADFEFRLFNTRFVVSEAQLLRQVS</sequence>
<reference evidence="2" key="1">
    <citation type="submission" date="2022-03" db="EMBL/GenBank/DDBJ databases">
        <title>Draft Genome Sequence of Firmicute Strain S0AB, a Heterotrophic Iron/Sulfur-Oxidizing Extreme Acidophile.</title>
        <authorList>
            <person name="Vergara E."/>
            <person name="Pakostova E."/>
            <person name="Johnson D.B."/>
            <person name="Holmes D.S."/>
        </authorList>
    </citation>
    <scope>NUCLEOTIDE SEQUENCE</scope>
    <source>
        <strain evidence="2">S0AB</strain>
    </source>
</reference>
<accession>A0A9X1VCR1</accession>
<protein>
    <submittedName>
        <fullName evidence="2">Uncharacterized protein</fullName>
    </submittedName>
</protein>
<dbReference type="EMBL" id="JALBUF010000029">
    <property type="protein sequence ID" value="MCI0184839.1"/>
    <property type="molecule type" value="Genomic_DNA"/>
</dbReference>
<dbReference type="EMBL" id="JALBUF010000047">
    <property type="protein sequence ID" value="MCI0184969.1"/>
    <property type="molecule type" value="Genomic_DNA"/>
</dbReference>
<keyword evidence="3" id="KW-1185">Reference proteome</keyword>
<name>A0A9X1VCR1_9BACL</name>
<organism evidence="2 3">
    <name type="scientific">Sulfoacidibacillus ferrooxidans</name>
    <dbReference type="NCBI Taxonomy" id="2005001"/>
    <lineage>
        <taxon>Bacteria</taxon>
        <taxon>Bacillati</taxon>
        <taxon>Bacillota</taxon>
        <taxon>Bacilli</taxon>
        <taxon>Bacillales</taxon>
        <taxon>Alicyclobacillaceae</taxon>
        <taxon>Sulfoacidibacillus</taxon>
    </lineage>
</organism>
<dbReference type="AlphaFoldDB" id="A0A9X1VCR1"/>
<gene>
    <name evidence="1" type="ORF">MM817_03136</name>
    <name evidence="2" type="ORF">MM817_03266</name>
</gene>
<dbReference type="Proteomes" id="UP001139263">
    <property type="component" value="Unassembled WGS sequence"/>
</dbReference>
<proteinExistence type="predicted"/>
<comment type="caution">
    <text evidence="2">The sequence shown here is derived from an EMBL/GenBank/DDBJ whole genome shotgun (WGS) entry which is preliminary data.</text>
</comment>
<evidence type="ECO:0000313" key="1">
    <source>
        <dbReference type="EMBL" id="MCI0184839.1"/>
    </source>
</evidence>